<feature type="transmembrane region" description="Helical" evidence="1">
    <location>
        <begin position="45"/>
        <end position="67"/>
    </location>
</feature>
<feature type="transmembrane region" description="Helical" evidence="1">
    <location>
        <begin position="180"/>
        <end position="202"/>
    </location>
</feature>
<proteinExistence type="predicted"/>
<dbReference type="SUPFAM" id="SSF103473">
    <property type="entry name" value="MFS general substrate transporter"/>
    <property type="match status" value="1"/>
</dbReference>
<comment type="caution">
    <text evidence="2">The sequence shown here is derived from an EMBL/GenBank/DDBJ whole genome shotgun (WGS) entry which is preliminary data.</text>
</comment>
<keyword evidence="1" id="KW-0472">Membrane</keyword>
<dbReference type="RefSeq" id="WP_381167493.1">
    <property type="nucleotide sequence ID" value="NZ_JBHSFK010000063.1"/>
</dbReference>
<feature type="transmembrane region" description="Helical" evidence="1">
    <location>
        <begin position="228"/>
        <end position="247"/>
    </location>
</feature>
<name>A0ABV9B9D8_9ACTN</name>
<feature type="transmembrane region" description="Helical" evidence="1">
    <location>
        <begin position="87"/>
        <end position="107"/>
    </location>
</feature>
<dbReference type="Gene3D" id="1.20.1250.20">
    <property type="entry name" value="MFS general substrate transporter like domains"/>
    <property type="match status" value="1"/>
</dbReference>
<feature type="transmembrane region" description="Helical" evidence="1">
    <location>
        <begin position="259"/>
        <end position="279"/>
    </location>
</feature>
<dbReference type="EMBL" id="JBHSFK010000063">
    <property type="protein sequence ID" value="MFC4507916.1"/>
    <property type="molecule type" value="Genomic_DNA"/>
</dbReference>
<gene>
    <name evidence="2" type="ORF">ACFPIH_52430</name>
</gene>
<dbReference type="Proteomes" id="UP001595839">
    <property type="component" value="Unassembled WGS sequence"/>
</dbReference>
<accession>A0ABV9B9D8</accession>
<evidence type="ECO:0000313" key="2">
    <source>
        <dbReference type="EMBL" id="MFC4507916.1"/>
    </source>
</evidence>
<dbReference type="PANTHER" id="PTHR23542">
    <property type="match status" value="1"/>
</dbReference>
<evidence type="ECO:0000256" key="1">
    <source>
        <dbReference type="SAM" id="Phobius"/>
    </source>
</evidence>
<keyword evidence="1" id="KW-1133">Transmembrane helix</keyword>
<feature type="transmembrane region" description="Helical" evidence="1">
    <location>
        <begin position="374"/>
        <end position="390"/>
    </location>
</feature>
<keyword evidence="1" id="KW-0812">Transmembrane</keyword>
<organism evidence="2 3">
    <name type="scientific">Streptomyces vulcanius</name>
    <dbReference type="NCBI Taxonomy" id="1441876"/>
    <lineage>
        <taxon>Bacteria</taxon>
        <taxon>Bacillati</taxon>
        <taxon>Actinomycetota</taxon>
        <taxon>Actinomycetes</taxon>
        <taxon>Kitasatosporales</taxon>
        <taxon>Streptomycetaceae</taxon>
        <taxon>Streptomyces</taxon>
    </lineage>
</organism>
<keyword evidence="3" id="KW-1185">Reference proteome</keyword>
<dbReference type="InterPro" id="IPR036259">
    <property type="entry name" value="MFS_trans_sf"/>
</dbReference>
<sequence>MPVHRAVPGDARTPPTPATYRSVLRVPHARRLLAGTLLGRMPSGMMPLALLLGPVPAPGALAALYLVASGVGGPLTSRAADRHGPRAVLAVSATASSMAMAVLAAGVREPGPAAGLVAVAGLAHPPLDAALRARFGARGMMPSLAHQRVALALDSATQELLHITAPLLVGVLTVTASGGWTLAAAAVVGAAGTGLFVCTLPATTRLPQKCAKGHAGWWVPLQCRGLRIFYLAMGCVGIPIGALTPLAVQQAGQLHAPALSPALPAALSCASFVGGLAYGARAWPGGTTRQLTVLAAVFAAGWLPALTTPHPVWAVFAVALPGAVLAPLLAAGYTLTGLLAPPGHAIQSHALLVAALDAGCALGTAVAVATHSALVLPAAAACAALMLATTRTRLTPTSPGPGPA</sequence>
<evidence type="ECO:0000313" key="3">
    <source>
        <dbReference type="Proteomes" id="UP001595839"/>
    </source>
</evidence>
<feature type="transmembrane region" description="Helical" evidence="1">
    <location>
        <begin position="313"/>
        <end position="338"/>
    </location>
</feature>
<reference evidence="3" key="1">
    <citation type="journal article" date="2019" name="Int. J. Syst. Evol. Microbiol.">
        <title>The Global Catalogue of Microorganisms (GCM) 10K type strain sequencing project: providing services to taxonomists for standard genome sequencing and annotation.</title>
        <authorList>
            <consortium name="The Broad Institute Genomics Platform"/>
            <consortium name="The Broad Institute Genome Sequencing Center for Infectious Disease"/>
            <person name="Wu L."/>
            <person name="Ma J."/>
        </authorList>
    </citation>
    <scope>NUCLEOTIDE SEQUENCE [LARGE SCALE GENOMIC DNA]</scope>
    <source>
        <strain evidence="3">CGMCC 4.7177</strain>
    </source>
</reference>
<protein>
    <submittedName>
        <fullName evidence="2">MFS transporter</fullName>
    </submittedName>
</protein>
<dbReference type="PANTHER" id="PTHR23542:SF1">
    <property type="entry name" value="MAJOR FACILITATOR SUPERFAMILY (MFS) PROFILE DOMAIN-CONTAINING PROTEIN"/>
    <property type="match status" value="1"/>
</dbReference>